<dbReference type="Pfam" id="PF14100">
    <property type="entry name" value="DUF6807"/>
    <property type="match status" value="1"/>
</dbReference>
<dbReference type="Proteomes" id="UP000199341">
    <property type="component" value="Unassembled WGS sequence"/>
</dbReference>
<dbReference type="InterPro" id="IPR029475">
    <property type="entry name" value="DUF6807"/>
</dbReference>
<dbReference type="AlphaFoldDB" id="A0A1H0GZB1"/>
<reference evidence="2 3" key="1">
    <citation type="submission" date="2016-10" db="EMBL/GenBank/DDBJ databases">
        <authorList>
            <person name="de Groot N.N."/>
        </authorList>
    </citation>
    <scope>NUCLEOTIDE SEQUENCE [LARGE SCALE GENOMIC DNA]</scope>
    <source>
        <strain evidence="2 3">CGMCC 4.2022</strain>
    </source>
</reference>
<name>A0A1H0GZB1_9ACTN</name>
<evidence type="ECO:0000313" key="3">
    <source>
        <dbReference type="Proteomes" id="UP000199341"/>
    </source>
</evidence>
<evidence type="ECO:0000256" key="1">
    <source>
        <dbReference type="SAM" id="MobiDB-lite"/>
    </source>
</evidence>
<feature type="compositionally biased region" description="Gly residues" evidence="1">
    <location>
        <begin position="307"/>
        <end position="316"/>
    </location>
</feature>
<sequence length="399" mass="41320">MPELRRSREVLTPGKGGRKVAARIGIFAETFEAPVMPLPPTAAVHSGIPPADRTSRPPVPLIAALVHGRGDTLSVLAGGVELLRHHYRAELHPHACPGPFAQPLRTLSGVAVTGPRPYDRRLGRATGPAAAQLSGAVSWGRGTQLPRDTGRLERTGFTAVAAGGRTAITEDVEWTTADGRRWIAEERTWEVRDLDPEGGSWTLKFTAVLRNVLGEPVRFGGPGPLGRQLAGYCGLFWQGPRDVEGTVTVPGGAGPGGAGWDAHGTRAPWLAFTADFAAASGPDAGSGAAPTEPAGPGPARGTPWEGGSPGSAGGTKGAAPAGRATLVFAARPEPSGAGSAWPDWLVRQGTHPAVNPVLALSGRAPLAPGEALRPSFRLVVAEGVWSSERIADHLAAHPW</sequence>
<evidence type="ECO:0000313" key="2">
    <source>
        <dbReference type="EMBL" id="SDO12257.1"/>
    </source>
</evidence>
<keyword evidence="3" id="KW-1185">Reference proteome</keyword>
<protein>
    <submittedName>
        <fullName evidence="2">Methane oxygenase PmoA</fullName>
    </submittedName>
</protein>
<gene>
    <name evidence="2" type="ORF">SAMN05216259_107349</name>
</gene>
<dbReference type="EMBL" id="FNIE01000007">
    <property type="protein sequence ID" value="SDO12257.1"/>
    <property type="molecule type" value="Genomic_DNA"/>
</dbReference>
<organism evidence="2 3">
    <name type="scientific">Actinacidiphila guanduensis</name>
    <dbReference type="NCBI Taxonomy" id="310781"/>
    <lineage>
        <taxon>Bacteria</taxon>
        <taxon>Bacillati</taxon>
        <taxon>Actinomycetota</taxon>
        <taxon>Actinomycetes</taxon>
        <taxon>Kitasatosporales</taxon>
        <taxon>Streptomycetaceae</taxon>
        <taxon>Actinacidiphila</taxon>
    </lineage>
</organism>
<accession>A0A1H0GZB1</accession>
<feature type="compositionally biased region" description="Low complexity" evidence="1">
    <location>
        <begin position="281"/>
        <end position="303"/>
    </location>
</feature>
<feature type="region of interest" description="Disordered" evidence="1">
    <location>
        <begin position="281"/>
        <end position="320"/>
    </location>
</feature>
<proteinExistence type="predicted"/>
<dbReference type="STRING" id="310781.SAMN05216259_107349"/>